<dbReference type="Proteomes" id="UP000048908">
    <property type="component" value="Unassembled WGS sequence"/>
</dbReference>
<dbReference type="AlphaFoldDB" id="A0A0M6XT56"/>
<accession>A0A0M6XT56</accession>
<reference evidence="1 2" key="1">
    <citation type="submission" date="2015-07" db="EMBL/GenBank/DDBJ databases">
        <authorList>
            <person name="Noorani M."/>
        </authorList>
    </citation>
    <scope>NUCLEOTIDE SEQUENCE [LARGE SCALE GENOMIC DNA]</scope>
    <source>
        <strain evidence="1 2">CECT 5088</strain>
    </source>
</reference>
<sequence length="129" mass="14165">MFMGTTDFITVRARRPLTEIEFCAWVAQAVPGDRLEYHRGFLVLDIFPMFARLPDQQRAELARLGSRAFWAAEQGLVHLVQERTGPDQFAYIAVARPKPKAAAVSLSALLLAEQGQPDHATGSSGRAAA</sequence>
<protein>
    <submittedName>
        <fullName evidence="1">Uncharacterized protein</fullName>
    </submittedName>
</protein>
<keyword evidence="2" id="KW-1185">Reference proteome</keyword>
<name>A0A0M6XT56_9RHOB</name>
<proteinExistence type="predicted"/>
<dbReference type="EMBL" id="CXPG01000021">
    <property type="protein sequence ID" value="CTQ34376.1"/>
    <property type="molecule type" value="Genomic_DNA"/>
</dbReference>
<evidence type="ECO:0000313" key="2">
    <source>
        <dbReference type="Proteomes" id="UP000048908"/>
    </source>
</evidence>
<gene>
    <name evidence="1" type="ORF">JAN5088_03172</name>
</gene>
<evidence type="ECO:0000313" key="1">
    <source>
        <dbReference type="EMBL" id="CTQ34376.1"/>
    </source>
</evidence>
<dbReference type="STRING" id="282197.SAMN04488517_10859"/>
<organism evidence="1 2">
    <name type="scientific">Jannaschia rubra</name>
    <dbReference type="NCBI Taxonomy" id="282197"/>
    <lineage>
        <taxon>Bacteria</taxon>
        <taxon>Pseudomonadati</taxon>
        <taxon>Pseudomonadota</taxon>
        <taxon>Alphaproteobacteria</taxon>
        <taxon>Rhodobacterales</taxon>
        <taxon>Roseobacteraceae</taxon>
        <taxon>Jannaschia</taxon>
    </lineage>
</organism>
<dbReference type="RefSeq" id="WP_177220080.1">
    <property type="nucleotide sequence ID" value="NZ_CXPG01000021.1"/>
</dbReference>